<dbReference type="GO" id="GO:0000166">
    <property type="term" value="F:nucleotide binding"/>
    <property type="evidence" value="ECO:0007669"/>
    <property type="project" value="UniProtKB-KW"/>
</dbReference>
<dbReference type="FunFam" id="1.10.472.10:FF:000032">
    <property type="entry name" value="G2/mitotic-specific cyclin-1"/>
    <property type="match status" value="1"/>
</dbReference>
<evidence type="ECO:0000256" key="10">
    <source>
        <dbReference type="ARBA" id="ARBA00065123"/>
    </source>
</evidence>
<accession>A0A4S4DMF9</accession>
<evidence type="ECO:0000256" key="8">
    <source>
        <dbReference type="ARBA" id="ARBA00044504"/>
    </source>
</evidence>
<dbReference type="InterPro" id="IPR013763">
    <property type="entry name" value="Cyclin-like_dom"/>
</dbReference>
<name>A0A4S4DMF9_CAMSN</name>
<evidence type="ECO:0000256" key="3">
    <source>
        <dbReference type="ARBA" id="ARBA00022618"/>
    </source>
</evidence>
<dbReference type="FunFam" id="1.10.472.10:FF:000001">
    <property type="entry name" value="G2/mitotic-specific cyclin"/>
    <property type="match status" value="1"/>
</dbReference>
<evidence type="ECO:0000256" key="2">
    <source>
        <dbReference type="ARBA" id="ARBA00007265"/>
    </source>
</evidence>
<protein>
    <recommendedName>
        <fullName evidence="18">Cyclin N-terminal domain-containing protein</fullName>
    </recommendedName>
</protein>
<dbReference type="AlphaFoldDB" id="A0A4S4DMF9"/>
<dbReference type="GO" id="GO:0003723">
    <property type="term" value="F:RNA binding"/>
    <property type="evidence" value="ECO:0007669"/>
    <property type="project" value="UniProtKB-KW"/>
</dbReference>
<evidence type="ECO:0000256" key="7">
    <source>
        <dbReference type="ARBA" id="ARBA00023306"/>
    </source>
</evidence>
<evidence type="ECO:0000256" key="12">
    <source>
        <dbReference type="RuleBase" id="RU003953"/>
    </source>
</evidence>
<evidence type="ECO:0000256" key="4">
    <source>
        <dbReference type="ARBA" id="ARBA00022679"/>
    </source>
</evidence>
<feature type="domain" description="Cyclin-like" evidence="14">
    <location>
        <begin position="1107"/>
        <end position="1189"/>
    </location>
</feature>
<feature type="compositionally biased region" description="Basic and acidic residues" evidence="13">
    <location>
        <begin position="602"/>
        <end position="614"/>
    </location>
</feature>
<dbReference type="GO" id="GO:0010332">
    <property type="term" value="P:response to gamma radiation"/>
    <property type="evidence" value="ECO:0007669"/>
    <property type="project" value="UniProtKB-ARBA"/>
</dbReference>
<evidence type="ECO:0000256" key="9">
    <source>
        <dbReference type="ARBA" id="ARBA00059307"/>
    </source>
</evidence>
<dbReference type="InterPro" id="IPR002646">
    <property type="entry name" value="PolA_pol_head_dom"/>
</dbReference>
<keyword evidence="6 11" id="KW-0195">Cyclin</keyword>
<dbReference type="PANTHER" id="PTHR43051:SF1">
    <property type="entry name" value="POLYNUCLEOTIDE ADENYLYLTRANSFERASE FAMILY PROTEIN"/>
    <property type="match status" value="1"/>
</dbReference>
<dbReference type="SUPFAM" id="SSF47954">
    <property type="entry name" value="Cyclin-like"/>
    <property type="match status" value="2"/>
</dbReference>
<keyword evidence="5" id="KW-0547">Nucleotide-binding</keyword>
<dbReference type="Pfam" id="PF12627">
    <property type="entry name" value="PolyA_pol_RNAbd"/>
    <property type="match status" value="1"/>
</dbReference>
<dbReference type="SUPFAM" id="SSF81301">
    <property type="entry name" value="Nucleotidyltransferase"/>
    <property type="match status" value="1"/>
</dbReference>
<proteinExistence type="inferred from homology"/>
<dbReference type="SMART" id="SM00385">
    <property type="entry name" value="CYCLIN"/>
    <property type="match status" value="2"/>
</dbReference>
<dbReference type="InterPro" id="IPR004367">
    <property type="entry name" value="Cyclin_C-dom"/>
</dbReference>
<feature type="domain" description="Cyclin-like" evidence="14">
    <location>
        <begin position="1010"/>
        <end position="1094"/>
    </location>
</feature>
<dbReference type="Pfam" id="PF00134">
    <property type="entry name" value="Cyclin_N"/>
    <property type="match status" value="1"/>
</dbReference>
<dbReference type="InterPro" id="IPR032828">
    <property type="entry name" value="PolyA_RNA-bd"/>
</dbReference>
<dbReference type="InterPro" id="IPR036915">
    <property type="entry name" value="Cyclin-like_sf"/>
</dbReference>
<dbReference type="SMART" id="SM01332">
    <property type="entry name" value="Cyclin_C"/>
    <property type="match status" value="1"/>
</dbReference>
<comment type="function">
    <text evidence="9">Essential for the control of the cell cycle at the G2/M (mitosis) transition. G2/M cyclins accumulate steadily during G2 and are abruptly destroyed at mitosis.</text>
</comment>
<evidence type="ECO:0000256" key="5">
    <source>
        <dbReference type="ARBA" id="ARBA00022741"/>
    </source>
</evidence>
<dbReference type="PROSITE" id="PS51257">
    <property type="entry name" value="PROKAR_LIPOPROTEIN"/>
    <property type="match status" value="1"/>
</dbReference>
<feature type="compositionally biased region" description="Basic and acidic residues" evidence="13">
    <location>
        <begin position="582"/>
        <end position="595"/>
    </location>
</feature>
<evidence type="ECO:0000256" key="11">
    <source>
        <dbReference type="RuleBase" id="RU000383"/>
    </source>
</evidence>
<comment type="caution">
    <text evidence="16">The sequence shown here is derived from an EMBL/GenBank/DDBJ whole genome shotgun (WGS) entry which is preliminary data.</text>
</comment>
<feature type="region of interest" description="Disordered" evidence="13">
    <location>
        <begin position="582"/>
        <end position="614"/>
    </location>
</feature>
<dbReference type="GO" id="GO:0051301">
    <property type="term" value="P:cell division"/>
    <property type="evidence" value="ECO:0007669"/>
    <property type="project" value="UniProtKB-KW"/>
</dbReference>
<dbReference type="InterPro" id="IPR043519">
    <property type="entry name" value="NT_sf"/>
</dbReference>
<dbReference type="EMBL" id="SDRB02010808">
    <property type="protein sequence ID" value="THG04172.1"/>
    <property type="molecule type" value="Genomic_DNA"/>
</dbReference>
<keyword evidence="4 12" id="KW-0808">Transferase</keyword>
<dbReference type="InterPro" id="IPR052191">
    <property type="entry name" value="tRNA_ntf/polyA_polymerase_I"/>
</dbReference>
<dbReference type="InterPro" id="IPR006671">
    <property type="entry name" value="Cyclin_N"/>
</dbReference>
<gene>
    <name evidence="16" type="ORF">TEA_015513</name>
</gene>
<dbReference type="Gene3D" id="3.30.460.10">
    <property type="entry name" value="Beta Polymerase, domain 2"/>
    <property type="match status" value="1"/>
</dbReference>
<keyword evidence="7" id="KW-0131">Cell cycle</keyword>
<sequence>MAMNRVPQSLSSSPSYKASQQKVQGFQAYLVGGCVRDLLLNKVPKDFDVITTAALKEIKKKFNRCEIVGRRYPICLVHVKGSIVELRTLIPAQLSFEEDCARILRGLRIAARLGLSFSKETEIAIRKLSSSVTSLAKSRIMMELNYMLSYGAAEPSLCLLQRFNLLDILLPFHKLFFNLDKLFTCDQPADCRLCTISKSGASTVHITCILDASTGLMFLVLLLFKSIIIFLFEGDIFFNLLDQYVQVGLLAFHLALVNNPQDALVVWTFASVLYHARWKEGVKFAREHAQGSVIFIPEILEACNIMSEDELAERVTQFAQVVQDSVDALTETDCLHQAMSRFPDSPCPGLVFVSRKMRSDTANLFSSLVNDVRYCQKGRVKFHINYELLRRGNLRETRLVFGKIIMDTLSCGIVQESKVVMEEKDHLHVFDCEHKVEVLGENCDLAPSNIEMQRVVGKEDKKHNVSQSNTELLLQERAKKQKLIGKKCNLSENGRVKQQAFVNEESKKIAKHWQEMIEKNGFPDAAKKHQKGVEKERSCISQNEIIQKQQNHLPFDEKVVFRANALEKLERVEKHLNVVEKRKHFESSHENEKHGFHQQKGNTEKNEKKKQDVTKEKQSRLVLSSLFRNFYRLVCLMLLNEPHQVWFLLSQSPQPAVLFSGRNVNPLDLFPQGRPTMGSNATAGNLESVFWLAPQFIILETGDGFTLVGLQEYFYDQVSDSMNLCSPQPAVPFSGRNVNPLDLFPQGRLTMGSNASTGNLESVFWLTPQFIILGIEDGFTLVGLQEYFYDQVLDSMNLCVYVWYIYEMGSRKFGVEIRPNRGALSMINQNVARAHPYPCVVNKKVLSGTHEICDELPPHPAHRPITRKFAAQIASTQQHCLEKTKKPDSSSVQSFRVWEDCPVIDEEHKAATDHPVPMSLEQTEAVPDEEEQMEVEMEDIFEEPVMDIDSCDAKNPLAVVDYVHDVYVYYRKMESCSGVSSSYMSQQSDINEKMRAILIDWLVEIINPLDQNQQVHHKFELRDETLFLTVNITDRFLAQQGVARKKLQLVGLVAMLLACKYEEVLVPVVDDLLFISDKAYTRKEVLEMERLMLNTLQFHMSVPTPYVFMRRYLKAAQSDRKLELLSFFLMELCLVEYETLKFAPSFLAAAAIYTAQCTLYGFKQWSKTCEWHTTYSEDQLLECSKLIVSFHQKAATGRLTGVHRKYSTSKFGYAAKCEPANFLVETQQQ</sequence>
<evidence type="ECO:0000256" key="6">
    <source>
        <dbReference type="ARBA" id="ARBA00023127"/>
    </source>
</evidence>
<comment type="similarity">
    <text evidence="1">Belongs to the cyclin family. Cyclin AB subfamily.</text>
</comment>
<dbReference type="Proteomes" id="UP000306102">
    <property type="component" value="Unassembled WGS sequence"/>
</dbReference>
<dbReference type="GO" id="GO:0001680">
    <property type="term" value="P:tRNA 3'-terminal CCA addition"/>
    <property type="evidence" value="ECO:0007669"/>
    <property type="project" value="UniProtKB-ARBA"/>
</dbReference>
<evidence type="ECO:0000256" key="1">
    <source>
        <dbReference type="ARBA" id="ARBA00006955"/>
    </source>
</evidence>
<keyword evidence="12" id="KW-0694">RNA-binding</keyword>
<evidence type="ECO:0000313" key="16">
    <source>
        <dbReference type="EMBL" id="THG04172.1"/>
    </source>
</evidence>
<comment type="similarity">
    <text evidence="2 12">Belongs to the tRNA nucleotidyltransferase/poly(A) polymerase family.</text>
</comment>
<dbReference type="CDD" id="cd20511">
    <property type="entry name" value="CYCLIN_AtCycB-like_rpt2"/>
    <property type="match status" value="1"/>
</dbReference>
<dbReference type="Pfam" id="PF02984">
    <property type="entry name" value="Cyclin_C"/>
    <property type="match status" value="1"/>
</dbReference>
<dbReference type="Gene3D" id="1.10.110.30">
    <property type="match status" value="1"/>
</dbReference>
<evidence type="ECO:0000313" key="17">
    <source>
        <dbReference type="Proteomes" id="UP000306102"/>
    </source>
</evidence>
<evidence type="ECO:0000259" key="15">
    <source>
        <dbReference type="SMART" id="SM01332"/>
    </source>
</evidence>
<comment type="subunit">
    <text evidence="10">Interacts with the CDC2 and CDK2 protein kinases to form a serine/threonine kinase holoenzyme complex. The cyclin subunit imparts substrate specificity to the complex.</text>
</comment>
<dbReference type="PANTHER" id="PTHR43051">
    <property type="entry name" value="POLYNUCLEOTIDE ADENYLYLTRANSFERASE FAMILY PROTEIN"/>
    <property type="match status" value="1"/>
</dbReference>
<keyword evidence="3" id="KW-0132">Cell division</keyword>
<dbReference type="Pfam" id="PF01743">
    <property type="entry name" value="PolyA_pol"/>
    <property type="match status" value="1"/>
</dbReference>
<feature type="domain" description="Cyclin C-terminal" evidence="15">
    <location>
        <begin position="1103"/>
        <end position="1220"/>
    </location>
</feature>
<dbReference type="Gene3D" id="1.10.472.10">
    <property type="entry name" value="Cyclin-like"/>
    <property type="match status" value="2"/>
</dbReference>
<evidence type="ECO:0000256" key="13">
    <source>
        <dbReference type="SAM" id="MobiDB-lite"/>
    </source>
</evidence>
<dbReference type="STRING" id="542762.A0A4S4DMF9"/>
<comment type="similarity">
    <text evidence="8">Belongs to the major facilitator superfamily. Phosphate:H(+) symporter (TC 2.A.1.9) family.</text>
</comment>
<keyword evidence="17" id="KW-1185">Reference proteome</keyword>
<evidence type="ECO:0000259" key="14">
    <source>
        <dbReference type="SMART" id="SM00385"/>
    </source>
</evidence>
<reference evidence="16 17" key="1">
    <citation type="journal article" date="2018" name="Proc. Natl. Acad. Sci. U.S.A.">
        <title>Draft genome sequence of Camellia sinensis var. sinensis provides insights into the evolution of the tea genome and tea quality.</title>
        <authorList>
            <person name="Wei C."/>
            <person name="Yang H."/>
            <person name="Wang S."/>
            <person name="Zhao J."/>
            <person name="Liu C."/>
            <person name="Gao L."/>
            <person name="Xia E."/>
            <person name="Lu Y."/>
            <person name="Tai Y."/>
            <person name="She G."/>
            <person name="Sun J."/>
            <person name="Cao H."/>
            <person name="Tong W."/>
            <person name="Gao Q."/>
            <person name="Li Y."/>
            <person name="Deng W."/>
            <person name="Jiang X."/>
            <person name="Wang W."/>
            <person name="Chen Q."/>
            <person name="Zhang S."/>
            <person name="Li H."/>
            <person name="Wu J."/>
            <person name="Wang P."/>
            <person name="Li P."/>
            <person name="Shi C."/>
            <person name="Zheng F."/>
            <person name="Jian J."/>
            <person name="Huang B."/>
            <person name="Shan D."/>
            <person name="Shi M."/>
            <person name="Fang C."/>
            <person name="Yue Y."/>
            <person name="Li F."/>
            <person name="Li D."/>
            <person name="Wei S."/>
            <person name="Han B."/>
            <person name="Jiang C."/>
            <person name="Yin Y."/>
            <person name="Xia T."/>
            <person name="Zhang Z."/>
            <person name="Bennetzen J.L."/>
            <person name="Zhao S."/>
            <person name="Wan X."/>
        </authorList>
    </citation>
    <scope>NUCLEOTIDE SEQUENCE [LARGE SCALE GENOMIC DNA]</scope>
    <source>
        <strain evidence="17">cv. Shuchazao</strain>
        <tissue evidence="16">Leaf</tissue>
    </source>
</reference>
<dbReference type="InterPro" id="IPR036259">
    <property type="entry name" value="MFS_trans_sf"/>
</dbReference>
<dbReference type="GO" id="GO:0016779">
    <property type="term" value="F:nucleotidyltransferase activity"/>
    <property type="evidence" value="ECO:0007669"/>
    <property type="project" value="InterPro"/>
</dbReference>
<evidence type="ECO:0008006" key="18">
    <source>
        <dbReference type="Google" id="ProtNLM"/>
    </source>
</evidence>
<dbReference type="Gene3D" id="1.20.1250.20">
    <property type="entry name" value="MFS general substrate transporter like domains"/>
    <property type="match status" value="2"/>
</dbReference>
<organism evidence="16 17">
    <name type="scientific">Camellia sinensis var. sinensis</name>
    <name type="common">China tea</name>
    <dbReference type="NCBI Taxonomy" id="542762"/>
    <lineage>
        <taxon>Eukaryota</taxon>
        <taxon>Viridiplantae</taxon>
        <taxon>Streptophyta</taxon>
        <taxon>Embryophyta</taxon>
        <taxon>Tracheophyta</taxon>
        <taxon>Spermatophyta</taxon>
        <taxon>Magnoliopsida</taxon>
        <taxon>eudicotyledons</taxon>
        <taxon>Gunneridae</taxon>
        <taxon>Pentapetalae</taxon>
        <taxon>asterids</taxon>
        <taxon>Ericales</taxon>
        <taxon>Theaceae</taxon>
        <taxon>Camellia</taxon>
    </lineage>
</organism>
<dbReference type="SUPFAM" id="SSF81891">
    <property type="entry name" value="Poly A polymerase C-terminal region-like"/>
    <property type="match status" value="1"/>
</dbReference>